<dbReference type="EnsemblPlants" id="OGLUM12G19300.1">
    <property type="protein sequence ID" value="OGLUM12G19300.1"/>
    <property type="gene ID" value="OGLUM12G19300"/>
</dbReference>
<reference evidence="2" key="1">
    <citation type="submission" date="2015-04" db="UniProtKB">
        <authorList>
            <consortium name="EnsemblPlants"/>
        </authorList>
    </citation>
    <scope>IDENTIFICATION</scope>
</reference>
<dbReference type="AlphaFoldDB" id="A0A0E0BUS6"/>
<organism evidence="2">
    <name type="scientific">Oryza glumipatula</name>
    <dbReference type="NCBI Taxonomy" id="40148"/>
    <lineage>
        <taxon>Eukaryota</taxon>
        <taxon>Viridiplantae</taxon>
        <taxon>Streptophyta</taxon>
        <taxon>Embryophyta</taxon>
        <taxon>Tracheophyta</taxon>
        <taxon>Spermatophyta</taxon>
        <taxon>Magnoliopsida</taxon>
        <taxon>Liliopsida</taxon>
        <taxon>Poales</taxon>
        <taxon>Poaceae</taxon>
        <taxon>BOP clade</taxon>
        <taxon>Oryzoideae</taxon>
        <taxon>Oryzeae</taxon>
        <taxon>Oryzinae</taxon>
        <taxon>Oryza</taxon>
    </lineage>
</organism>
<evidence type="ECO:0000256" key="1">
    <source>
        <dbReference type="SAM" id="MobiDB-lite"/>
    </source>
</evidence>
<proteinExistence type="predicted"/>
<dbReference type="HOGENOM" id="CLU_2174921_0_0_1"/>
<accession>A0A0E0BUS6</accession>
<dbReference type="Gramene" id="OGLUM12G19300.1">
    <property type="protein sequence ID" value="OGLUM12G19300.1"/>
    <property type="gene ID" value="OGLUM12G19300"/>
</dbReference>
<feature type="region of interest" description="Disordered" evidence="1">
    <location>
        <begin position="22"/>
        <end position="41"/>
    </location>
</feature>
<evidence type="ECO:0000313" key="3">
    <source>
        <dbReference type="Proteomes" id="UP000026961"/>
    </source>
</evidence>
<protein>
    <submittedName>
        <fullName evidence="2">Uncharacterized protein</fullName>
    </submittedName>
</protein>
<evidence type="ECO:0000313" key="2">
    <source>
        <dbReference type="EnsemblPlants" id="OGLUM12G19300.1"/>
    </source>
</evidence>
<keyword evidence="3" id="KW-1185">Reference proteome</keyword>
<name>A0A0E0BUS6_9ORYZ</name>
<reference evidence="2" key="2">
    <citation type="submission" date="2018-05" db="EMBL/GenBank/DDBJ databases">
        <title>OgluRS3 (Oryza glumaepatula Reference Sequence Version 3).</title>
        <authorList>
            <person name="Zhang J."/>
            <person name="Kudrna D."/>
            <person name="Lee S."/>
            <person name="Talag J."/>
            <person name="Welchert J."/>
            <person name="Wing R.A."/>
        </authorList>
    </citation>
    <scope>NUCLEOTIDE SEQUENCE [LARGE SCALE GENOMIC DNA]</scope>
</reference>
<sequence>MVKGRGRGRYREKAMIMVVEGDGGGEAKSESGSVVPPHKSNSFSSAAATMERWMCLVAKGCDVIGFTSLVELGPSELVCRCDGDGPLKLLGIYMVASVRVARTTSISRHC</sequence>
<dbReference type="Proteomes" id="UP000026961">
    <property type="component" value="Chromosome 12"/>
</dbReference>